<dbReference type="RefSeq" id="WP_209701539.1">
    <property type="nucleotide sequence ID" value="NZ_JAGGLM010000004.1"/>
</dbReference>
<keyword evidence="4" id="KW-1185">Reference proteome</keyword>
<dbReference type="InterPro" id="IPR000836">
    <property type="entry name" value="PRTase_dom"/>
</dbReference>
<name>A0ABS4KS28_9CLOT</name>
<dbReference type="CDD" id="cd06223">
    <property type="entry name" value="PRTases_typeI"/>
    <property type="match status" value="1"/>
</dbReference>
<dbReference type="PANTHER" id="PTHR47505">
    <property type="entry name" value="DNA UTILIZATION PROTEIN YHGH"/>
    <property type="match status" value="1"/>
</dbReference>
<dbReference type="EMBL" id="JAGGLM010000004">
    <property type="protein sequence ID" value="MBP2032405.1"/>
    <property type="molecule type" value="Genomic_DNA"/>
</dbReference>
<dbReference type="InterPro" id="IPR051910">
    <property type="entry name" value="ComF/GntX_DNA_util-trans"/>
</dbReference>
<dbReference type="Gene3D" id="3.40.50.2020">
    <property type="match status" value="1"/>
</dbReference>
<organism evidence="3 4">
    <name type="scientific">Clostridium algifaecis</name>
    <dbReference type="NCBI Taxonomy" id="1472040"/>
    <lineage>
        <taxon>Bacteria</taxon>
        <taxon>Bacillati</taxon>
        <taxon>Bacillota</taxon>
        <taxon>Clostridia</taxon>
        <taxon>Eubacteriales</taxon>
        <taxon>Clostridiaceae</taxon>
        <taxon>Clostridium</taxon>
    </lineage>
</organism>
<reference evidence="3 4" key="1">
    <citation type="submission" date="2021-03" db="EMBL/GenBank/DDBJ databases">
        <title>Genomic Encyclopedia of Type Strains, Phase IV (KMG-IV): sequencing the most valuable type-strain genomes for metagenomic binning, comparative biology and taxonomic classification.</title>
        <authorList>
            <person name="Goeker M."/>
        </authorList>
    </citation>
    <scope>NUCLEOTIDE SEQUENCE [LARGE SCALE GENOMIC DNA]</scope>
    <source>
        <strain evidence="3 4">DSM 28783</strain>
    </source>
</reference>
<comment type="caution">
    <text evidence="3">The sequence shown here is derived from an EMBL/GenBank/DDBJ whole genome shotgun (WGS) entry which is preliminary data.</text>
</comment>
<dbReference type="PANTHER" id="PTHR47505:SF1">
    <property type="entry name" value="DNA UTILIZATION PROTEIN YHGH"/>
    <property type="match status" value="1"/>
</dbReference>
<gene>
    <name evidence="3" type="ORF">J2Z42_001070</name>
</gene>
<proteinExistence type="inferred from homology"/>
<evidence type="ECO:0000259" key="2">
    <source>
        <dbReference type="Pfam" id="PF00156"/>
    </source>
</evidence>
<dbReference type="SUPFAM" id="SSF53271">
    <property type="entry name" value="PRTase-like"/>
    <property type="match status" value="1"/>
</dbReference>
<dbReference type="InterPro" id="IPR029057">
    <property type="entry name" value="PRTase-like"/>
</dbReference>
<protein>
    <submittedName>
        <fullName evidence="3">Competence protein ComFC</fullName>
    </submittedName>
</protein>
<dbReference type="Proteomes" id="UP001519307">
    <property type="component" value="Unassembled WGS sequence"/>
</dbReference>
<accession>A0ABS4KS28</accession>
<evidence type="ECO:0000313" key="3">
    <source>
        <dbReference type="EMBL" id="MBP2032405.1"/>
    </source>
</evidence>
<evidence type="ECO:0000313" key="4">
    <source>
        <dbReference type="Proteomes" id="UP001519307"/>
    </source>
</evidence>
<evidence type="ECO:0000256" key="1">
    <source>
        <dbReference type="ARBA" id="ARBA00008007"/>
    </source>
</evidence>
<feature type="domain" description="Phosphoribosyltransferase" evidence="2">
    <location>
        <begin position="151"/>
        <end position="221"/>
    </location>
</feature>
<comment type="similarity">
    <text evidence="1">Belongs to the ComF/GntX family.</text>
</comment>
<sequence length="228" mass="26067">MEYGIIESLKNLKDCILSVIYSGNENCILCNNELYSDKYICDYCMKSIMICRDKTEIGNVNGTLKFDCYSGAYYSGSMMELIVKLKYKSSFRSGHVIADYMYNSIKANKLEFDFITYVPMTKKDFKRRGFNQGEYLANILKEYTKKPVISCLSKIKSTKDQIGLSKRERWENIKGSFRFKNISLIKNKNVLIVDDVLTTGATAFYCALELKNNGANKITILTGAKSRV</sequence>
<dbReference type="Pfam" id="PF00156">
    <property type="entry name" value="Pribosyltran"/>
    <property type="match status" value="1"/>
</dbReference>